<feature type="region of interest" description="Disordered" evidence="1">
    <location>
        <begin position="81"/>
        <end position="100"/>
    </location>
</feature>
<name>A0AAV7R942_PLEWA</name>
<accession>A0AAV7R942</accession>
<reference evidence="2" key="1">
    <citation type="journal article" date="2022" name="bioRxiv">
        <title>Sequencing and chromosome-scale assembly of the giantPleurodeles waltlgenome.</title>
        <authorList>
            <person name="Brown T."/>
            <person name="Elewa A."/>
            <person name="Iarovenko S."/>
            <person name="Subramanian E."/>
            <person name="Araus A.J."/>
            <person name="Petzold A."/>
            <person name="Susuki M."/>
            <person name="Suzuki K.-i.T."/>
            <person name="Hayashi T."/>
            <person name="Toyoda A."/>
            <person name="Oliveira C."/>
            <person name="Osipova E."/>
            <person name="Leigh N.D."/>
            <person name="Simon A."/>
            <person name="Yun M.H."/>
        </authorList>
    </citation>
    <scope>NUCLEOTIDE SEQUENCE</scope>
    <source>
        <strain evidence="2">20211129_DDA</strain>
        <tissue evidence="2">Liver</tissue>
    </source>
</reference>
<evidence type="ECO:0000313" key="3">
    <source>
        <dbReference type="Proteomes" id="UP001066276"/>
    </source>
</evidence>
<evidence type="ECO:0000256" key="1">
    <source>
        <dbReference type="SAM" id="MobiDB-lite"/>
    </source>
</evidence>
<dbReference type="AlphaFoldDB" id="A0AAV7R942"/>
<gene>
    <name evidence="2" type="ORF">NDU88_001054</name>
</gene>
<dbReference type="Proteomes" id="UP001066276">
    <property type="component" value="Chromosome 5"/>
</dbReference>
<feature type="region of interest" description="Disordered" evidence="1">
    <location>
        <begin position="41"/>
        <end position="70"/>
    </location>
</feature>
<sequence length="225" mass="25337">MKVQKGCLRVEELKILQRVVSTQKDCKQAWLAARIVVEDKGCCPSPGRTRRSRLGRGDRGGTQQHREATQKQAAEALEQAFKKSEHDGRLSNTKEGPMKPEVNSASWAVQDGVLGTWAVLRTKDHARRDERGPREPVKQKFGACDSRGKTPSTHRRFLRDFQCRVKADSPQRMHHQEAVEKAGRIRRYNVAGSLLATLLQFCRRPGAVSGRSLAEVEEGDAEELW</sequence>
<proteinExistence type="predicted"/>
<feature type="compositionally biased region" description="Basic and acidic residues" evidence="1">
    <location>
        <begin position="126"/>
        <end position="138"/>
    </location>
</feature>
<feature type="region of interest" description="Disordered" evidence="1">
    <location>
        <begin position="126"/>
        <end position="155"/>
    </location>
</feature>
<dbReference type="EMBL" id="JANPWB010000009">
    <property type="protein sequence ID" value="KAJ1148217.1"/>
    <property type="molecule type" value="Genomic_DNA"/>
</dbReference>
<organism evidence="2 3">
    <name type="scientific">Pleurodeles waltl</name>
    <name type="common">Iberian ribbed newt</name>
    <dbReference type="NCBI Taxonomy" id="8319"/>
    <lineage>
        <taxon>Eukaryota</taxon>
        <taxon>Metazoa</taxon>
        <taxon>Chordata</taxon>
        <taxon>Craniata</taxon>
        <taxon>Vertebrata</taxon>
        <taxon>Euteleostomi</taxon>
        <taxon>Amphibia</taxon>
        <taxon>Batrachia</taxon>
        <taxon>Caudata</taxon>
        <taxon>Salamandroidea</taxon>
        <taxon>Salamandridae</taxon>
        <taxon>Pleurodelinae</taxon>
        <taxon>Pleurodeles</taxon>
    </lineage>
</organism>
<evidence type="ECO:0000313" key="2">
    <source>
        <dbReference type="EMBL" id="KAJ1148217.1"/>
    </source>
</evidence>
<comment type="caution">
    <text evidence="2">The sequence shown here is derived from an EMBL/GenBank/DDBJ whole genome shotgun (WGS) entry which is preliminary data.</text>
</comment>
<protein>
    <submittedName>
        <fullName evidence="2">Uncharacterized protein</fullName>
    </submittedName>
</protein>
<keyword evidence="3" id="KW-1185">Reference proteome</keyword>
<feature type="compositionally biased region" description="Basic and acidic residues" evidence="1">
    <location>
        <begin position="55"/>
        <end position="69"/>
    </location>
</feature>